<keyword evidence="5" id="KW-1185">Reference proteome</keyword>
<comment type="subcellular location">
    <subcellularLocation>
        <location evidence="2">Gas vesicle</location>
    </subcellularLocation>
</comment>
<comment type="caution">
    <text evidence="4">The sequence shown here is derived from an EMBL/GenBank/DDBJ whole genome shotgun (WGS) entry which is preliminary data.</text>
</comment>
<organism evidence="4 5">
    <name type="scientific">Georgenia alba</name>
    <dbReference type="NCBI Taxonomy" id="2233858"/>
    <lineage>
        <taxon>Bacteria</taxon>
        <taxon>Bacillati</taxon>
        <taxon>Actinomycetota</taxon>
        <taxon>Actinomycetes</taxon>
        <taxon>Micrococcales</taxon>
        <taxon>Bogoriellaceae</taxon>
        <taxon>Georgenia</taxon>
    </lineage>
</organism>
<accession>A0ABW2Q8L4</accession>
<evidence type="ECO:0000313" key="4">
    <source>
        <dbReference type="EMBL" id="MFC7404287.1"/>
    </source>
</evidence>
<dbReference type="PANTHER" id="PTHR36852">
    <property type="entry name" value="PROTEIN GVPL 2"/>
    <property type="match status" value="1"/>
</dbReference>
<reference evidence="5" key="1">
    <citation type="journal article" date="2019" name="Int. J. Syst. Evol. Microbiol.">
        <title>The Global Catalogue of Microorganisms (GCM) 10K type strain sequencing project: providing services to taxonomists for standard genome sequencing and annotation.</title>
        <authorList>
            <consortium name="The Broad Institute Genomics Platform"/>
            <consortium name="The Broad Institute Genome Sequencing Center for Infectious Disease"/>
            <person name="Wu L."/>
            <person name="Ma J."/>
        </authorList>
    </citation>
    <scope>NUCLEOTIDE SEQUENCE [LARGE SCALE GENOMIC DNA]</scope>
    <source>
        <strain evidence="5">JCM 1490</strain>
    </source>
</reference>
<evidence type="ECO:0000256" key="2">
    <source>
        <dbReference type="ARBA" id="ARBA00035108"/>
    </source>
</evidence>
<evidence type="ECO:0000313" key="5">
    <source>
        <dbReference type="Proteomes" id="UP001596455"/>
    </source>
</evidence>
<sequence length="249" mass="26991">MTAPAEQGQRLLYLYGFVLPGTVVPEDLTGIDGGAVRLVDLGRVSALVSEVPDAELIGLPAEIRAHASVLDAAAQAGPVLPVQFGTAMPDADSLAPAVAGEQDEYVDELHRLADVVQLAVRARYVGETVMAELVEEDPEIRQLREATRGRDEDSTYYERVRLGELVVAGFDRKRAEDAAALQDELAPYVADLAVRERAEVEDVLDVAVLVRRAEVEHFEDALEGLAARTVGRITFRLVGPQAPYDFTES</sequence>
<keyword evidence="1" id="KW-0304">Gas vesicle</keyword>
<gene>
    <name evidence="4" type="ORF">ACFQQL_04125</name>
</gene>
<dbReference type="EMBL" id="JBHTCQ010000001">
    <property type="protein sequence ID" value="MFC7404287.1"/>
    <property type="molecule type" value="Genomic_DNA"/>
</dbReference>
<dbReference type="Proteomes" id="UP001596455">
    <property type="component" value="Unassembled WGS sequence"/>
</dbReference>
<evidence type="ECO:0000256" key="1">
    <source>
        <dbReference type="ARBA" id="ARBA00022987"/>
    </source>
</evidence>
<evidence type="ECO:0000256" key="3">
    <source>
        <dbReference type="ARBA" id="ARBA00035643"/>
    </source>
</evidence>
<dbReference type="InterPro" id="IPR009430">
    <property type="entry name" value="GvpL/GvpF"/>
</dbReference>
<comment type="similarity">
    <text evidence="3">Belongs to the gas vesicle GvpF/GvpL family.</text>
</comment>
<dbReference type="RefSeq" id="WP_382391530.1">
    <property type="nucleotide sequence ID" value="NZ_JBHTCQ010000001.1"/>
</dbReference>
<dbReference type="PANTHER" id="PTHR36852:SF1">
    <property type="entry name" value="PROTEIN GVPL 2"/>
    <property type="match status" value="1"/>
</dbReference>
<proteinExistence type="inferred from homology"/>
<dbReference type="Pfam" id="PF06386">
    <property type="entry name" value="GvpL_GvpF"/>
    <property type="match status" value="1"/>
</dbReference>
<name>A0ABW2Q8L4_9MICO</name>
<protein>
    <submittedName>
        <fullName evidence="4">GvpL/GvpF family gas vesicle protein</fullName>
    </submittedName>
</protein>